<protein>
    <submittedName>
        <fullName evidence="1">Oligopeptide ABC transporter</fullName>
    </submittedName>
</protein>
<evidence type="ECO:0000313" key="1">
    <source>
        <dbReference type="EMBL" id="GER55625.1"/>
    </source>
</evidence>
<evidence type="ECO:0000313" key="2">
    <source>
        <dbReference type="Proteomes" id="UP000325081"/>
    </source>
</evidence>
<sequence length="100" mass="11603">MMQIDLGNYNSLWTLIYVFLVNFFWHSAEKSNIGNVVSDSLSPLSYGMLPELPGQDKLDCRLNLPGRHRFPAGVPLQPRRLLRQPLEHVHHQVVHHRHCL</sequence>
<dbReference type="Proteomes" id="UP000325081">
    <property type="component" value="Unassembled WGS sequence"/>
</dbReference>
<name>A0A5A7RD60_STRAF</name>
<dbReference type="EMBL" id="BKCP01011959">
    <property type="protein sequence ID" value="GER55625.1"/>
    <property type="molecule type" value="Genomic_DNA"/>
</dbReference>
<dbReference type="AlphaFoldDB" id="A0A5A7RD60"/>
<keyword evidence="2" id="KW-1185">Reference proteome</keyword>
<proteinExistence type="predicted"/>
<comment type="caution">
    <text evidence="1">The sequence shown here is derived from an EMBL/GenBank/DDBJ whole genome shotgun (WGS) entry which is preliminary data.</text>
</comment>
<accession>A0A5A7RD60</accession>
<organism evidence="1 2">
    <name type="scientific">Striga asiatica</name>
    <name type="common">Asiatic witchweed</name>
    <name type="synonym">Buchnera asiatica</name>
    <dbReference type="NCBI Taxonomy" id="4170"/>
    <lineage>
        <taxon>Eukaryota</taxon>
        <taxon>Viridiplantae</taxon>
        <taxon>Streptophyta</taxon>
        <taxon>Embryophyta</taxon>
        <taxon>Tracheophyta</taxon>
        <taxon>Spermatophyta</taxon>
        <taxon>Magnoliopsida</taxon>
        <taxon>eudicotyledons</taxon>
        <taxon>Gunneridae</taxon>
        <taxon>Pentapetalae</taxon>
        <taxon>asterids</taxon>
        <taxon>lamiids</taxon>
        <taxon>Lamiales</taxon>
        <taxon>Orobanchaceae</taxon>
        <taxon>Buchnereae</taxon>
        <taxon>Striga</taxon>
    </lineage>
</organism>
<gene>
    <name evidence="1" type="ORF">STAS_33302</name>
</gene>
<reference evidence="2" key="1">
    <citation type="journal article" date="2019" name="Curr. Biol.">
        <title>Genome Sequence of Striga asiatica Provides Insight into the Evolution of Plant Parasitism.</title>
        <authorList>
            <person name="Yoshida S."/>
            <person name="Kim S."/>
            <person name="Wafula E.K."/>
            <person name="Tanskanen J."/>
            <person name="Kim Y.M."/>
            <person name="Honaas L."/>
            <person name="Yang Z."/>
            <person name="Spallek T."/>
            <person name="Conn C.E."/>
            <person name="Ichihashi Y."/>
            <person name="Cheong K."/>
            <person name="Cui S."/>
            <person name="Der J.P."/>
            <person name="Gundlach H."/>
            <person name="Jiao Y."/>
            <person name="Hori C."/>
            <person name="Ishida J.K."/>
            <person name="Kasahara H."/>
            <person name="Kiba T."/>
            <person name="Kim M.S."/>
            <person name="Koo N."/>
            <person name="Laohavisit A."/>
            <person name="Lee Y.H."/>
            <person name="Lumba S."/>
            <person name="McCourt P."/>
            <person name="Mortimer J.C."/>
            <person name="Mutuku J.M."/>
            <person name="Nomura T."/>
            <person name="Sasaki-Sekimoto Y."/>
            <person name="Seto Y."/>
            <person name="Wang Y."/>
            <person name="Wakatake T."/>
            <person name="Sakakibara H."/>
            <person name="Demura T."/>
            <person name="Yamaguchi S."/>
            <person name="Yoneyama K."/>
            <person name="Manabe R.I."/>
            <person name="Nelson D.C."/>
            <person name="Schulman A.H."/>
            <person name="Timko M.P."/>
            <person name="dePamphilis C.W."/>
            <person name="Choi D."/>
            <person name="Shirasu K."/>
        </authorList>
    </citation>
    <scope>NUCLEOTIDE SEQUENCE [LARGE SCALE GENOMIC DNA]</scope>
    <source>
        <strain evidence="2">cv. UVA1</strain>
    </source>
</reference>